<evidence type="ECO:0000256" key="1">
    <source>
        <dbReference type="SAM" id="SignalP"/>
    </source>
</evidence>
<keyword evidence="3" id="KW-1185">Reference proteome</keyword>
<gene>
    <name evidence="2" type="ORF">HF325_002227</name>
</gene>
<dbReference type="EMBL" id="JACBPP010000003">
    <property type="protein sequence ID" value="KAF8002982.1"/>
    <property type="molecule type" value="Genomic_DNA"/>
</dbReference>
<protein>
    <submittedName>
        <fullName evidence="2">Uncharacterized protein</fullName>
    </submittedName>
</protein>
<dbReference type="OrthoDB" id="4097286at2759"/>
<keyword evidence="1" id="KW-0732">Signal</keyword>
<accession>A0A8H7LFF0</accession>
<evidence type="ECO:0000313" key="3">
    <source>
        <dbReference type="Proteomes" id="UP000649328"/>
    </source>
</evidence>
<feature type="signal peptide" evidence="1">
    <location>
        <begin position="1"/>
        <end position="17"/>
    </location>
</feature>
<proteinExistence type="predicted"/>
<reference evidence="2" key="1">
    <citation type="submission" date="2020-10" db="EMBL/GenBank/DDBJ databases">
        <title>The Whole-Genome Sequence of Metschnikowia persimmonesis, a Novel Endophytic Yeast Species Isolated from Medicinal Plant Diospyros kaki Thumb.</title>
        <authorList>
            <person name="Rahmat E."/>
            <person name="Kang Y."/>
        </authorList>
    </citation>
    <scope>NUCLEOTIDE SEQUENCE</scope>
    <source>
        <strain evidence="2">KIOM G15050</strain>
    </source>
</reference>
<name>A0A8H7LFF0_9ASCO</name>
<feature type="chain" id="PRO_5034518080" evidence="1">
    <location>
        <begin position="18"/>
        <end position="257"/>
    </location>
</feature>
<comment type="caution">
    <text evidence="2">The sequence shown here is derived from an EMBL/GenBank/DDBJ whole genome shotgun (WGS) entry which is preliminary data.</text>
</comment>
<evidence type="ECO:0000313" key="2">
    <source>
        <dbReference type="EMBL" id="KAF8002982.1"/>
    </source>
</evidence>
<sequence length="257" mass="29604">MKILIYLIPTFCLLVAAENLLINNIGPNSSITKLNRVDLLEGFHYGPDKKNQSSEKLETSDAMEAQKAKMLLEWFLRDLKLYVTDTDFDYRAFEKNVAKLRHRLADTEFQVVSTLNHDDWLEKLAANVRKVFQTFVDSADRLNRYLASDLPGHDEIYSIIQLYVRAIAMKNPQEMLDRQIVGVKRKVKRLICSYMDVEADFKQQARVPPGMQALFELYAKEARIMLSAFKSQAGIQKKDDQICFEIDGVHKGHTRGV</sequence>
<dbReference type="AlphaFoldDB" id="A0A8H7LFF0"/>
<organism evidence="2 3">
    <name type="scientific">Metschnikowia pulcherrima</name>
    <dbReference type="NCBI Taxonomy" id="27326"/>
    <lineage>
        <taxon>Eukaryota</taxon>
        <taxon>Fungi</taxon>
        <taxon>Dikarya</taxon>
        <taxon>Ascomycota</taxon>
        <taxon>Saccharomycotina</taxon>
        <taxon>Pichiomycetes</taxon>
        <taxon>Metschnikowiaceae</taxon>
        <taxon>Metschnikowia</taxon>
    </lineage>
</organism>
<dbReference type="Proteomes" id="UP000649328">
    <property type="component" value="Unassembled WGS sequence"/>
</dbReference>